<accession>A0A8H6XT65</accession>
<reference evidence="3" key="1">
    <citation type="submission" date="2020-05" db="EMBL/GenBank/DDBJ databases">
        <title>Mycena genomes resolve the evolution of fungal bioluminescence.</title>
        <authorList>
            <person name="Tsai I.J."/>
        </authorList>
    </citation>
    <scope>NUCLEOTIDE SEQUENCE</scope>
    <source>
        <strain evidence="3">CCC161011</strain>
    </source>
</reference>
<feature type="region of interest" description="Disordered" evidence="1">
    <location>
        <begin position="1"/>
        <end position="38"/>
    </location>
</feature>
<dbReference type="InterPro" id="IPR046522">
    <property type="entry name" value="DUF6699"/>
</dbReference>
<dbReference type="Pfam" id="PF20415">
    <property type="entry name" value="DUF6699"/>
    <property type="match status" value="1"/>
</dbReference>
<evidence type="ECO:0000313" key="4">
    <source>
        <dbReference type="Proteomes" id="UP000620124"/>
    </source>
</evidence>
<comment type="caution">
    <text evidence="3">The sequence shown here is derived from an EMBL/GenBank/DDBJ whole genome shotgun (WGS) entry which is preliminary data.</text>
</comment>
<dbReference type="EMBL" id="JACAZI010000013">
    <property type="protein sequence ID" value="KAF7345994.1"/>
    <property type="molecule type" value="Genomic_DNA"/>
</dbReference>
<evidence type="ECO:0000313" key="3">
    <source>
        <dbReference type="EMBL" id="KAF7345994.1"/>
    </source>
</evidence>
<evidence type="ECO:0000259" key="2">
    <source>
        <dbReference type="Pfam" id="PF20415"/>
    </source>
</evidence>
<gene>
    <name evidence="3" type="ORF">MVEN_01622000</name>
</gene>
<protein>
    <submittedName>
        <fullName evidence="3">Pleiotropic drug resistance ABC transporter protein</fullName>
    </submittedName>
</protein>
<sequence length="735" mass="81285">MPGEPRTSHSHIYGGIGGSGGQSVQGPGGPGGRGEAPTINHNYYSFDTNSGTYQEVNLNAVSSPNTAGFPLVSGQVFSHSKVYCTEMLRQDRGFPLYQPAPQESLPEESQRHGVLIGDVGTVTPEGIFDFFFNIFLPPEHPINANNTPEGFLPMQPAYNSRDVTKVQYDPGNYISSPTVRRQDCDASFPDGGFLFHCNGPEGAVLALPHGAYQLKLQNLNKLRGYVTKHAASWYKYIYDSLGRELANGDLYLITGHEKAPSWGMASYYANDQKFSLTFKADSNNPTQHRWVGVEGQTNPSQPKCYNRPLGDVDILNQTVFLHGWTISLGTGLWNRLFGTVTVKTSSLADFKWWLNRHGGFHVAGPQGWLFLLWPFNFWRASGPTGGRHLAEQNGEVVLSDFPPTSKVCNPAQLINEYIIRKSPNATVVITHDDDWCKIFGDDSEITTPSDFLQRIDDQFTIAEEDDATFLVPKAANLKSSAMGSTRTLVSEIQRSMHSSRFLEPDSPTMRLKKGVRWKLTVDDYVTRNTPESWTSPLSFFSEASTTALILPPPPNQDLPLPGAEALVIHRSLTPAQALQLDLSFPSEKFRRNPQLTLTLLNEPACQPPQSVVHLNISAGLYAAQFDVVHTPRGWAVTVGDVLTGIHGHLRQYDNGRAPPEAAPYMYRRIETVNGYCPTRDAQQEAATVAAERQGIGRLVDHLLGHTLFTGLSPQLGQPDNHWKVELAIPERYATQ</sequence>
<evidence type="ECO:0000256" key="1">
    <source>
        <dbReference type="SAM" id="MobiDB-lite"/>
    </source>
</evidence>
<organism evidence="3 4">
    <name type="scientific">Mycena venus</name>
    <dbReference type="NCBI Taxonomy" id="2733690"/>
    <lineage>
        <taxon>Eukaryota</taxon>
        <taxon>Fungi</taxon>
        <taxon>Dikarya</taxon>
        <taxon>Basidiomycota</taxon>
        <taxon>Agaricomycotina</taxon>
        <taxon>Agaricomycetes</taxon>
        <taxon>Agaricomycetidae</taxon>
        <taxon>Agaricales</taxon>
        <taxon>Marasmiineae</taxon>
        <taxon>Mycenaceae</taxon>
        <taxon>Mycena</taxon>
    </lineage>
</organism>
<name>A0A8H6XT65_9AGAR</name>
<proteinExistence type="predicted"/>
<feature type="domain" description="DUF6699" evidence="2">
    <location>
        <begin position="579"/>
        <end position="713"/>
    </location>
</feature>
<dbReference type="OrthoDB" id="3222453at2759"/>
<feature type="compositionally biased region" description="Gly residues" evidence="1">
    <location>
        <begin position="14"/>
        <end position="34"/>
    </location>
</feature>
<dbReference type="Proteomes" id="UP000620124">
    <property type="component" value="Unassembled WGS sequence"/>
</dbReference>
<dbReference type="AlphaFoldDB" id="A0A8H6XT65"/>
<keyword evidence="4" id="KW-1185">Reference proteome</keyword>